<dbReference type="Proteomes" id="UP000069549">
    <property type="component" value="Chromosome 9"/>
</dbReference>
<evidence type="ECO:0000313" key="14">
    <source>
        <dbReference type="Proteomes" id="UP000516480"/>
    </source>
</evidence>
<dbReference type="OMA" id="KENCNDG"/>
<feature type="region of interest" description="Disordered" evidence="4">
    <location>
        <begin position="1838"/>
        <end position="1878"/>
    </location>
</feature>
<dbReference type="EMBL" id="LT608257">
    <property type="protein sequence ID" value="SCO61503.1"/>
    <property type="molecule type" value="Genomic_DNA"/>
</dbReference>
<dbReference type="Pfam" id="PF03133">
    <property type="entry name" value="TTL"/>
    <property type="match status" value="1"/>
</dbReference>
<evidence type="ECO:0000313" key="6">
    <source>
        <dbReference type="EMBL" id="SCM21703.1"/>
    </source>
</evidence>
<dbReference type="Gene3D" id="3.30.470.20">
    <property type="entry name" value="ATP-grasp fold, B domain"/>
    <property type="match status" value="1"/>
</dbReference>
<proteinExistence type="predicted"/>
<dbReference type="GO" id="GO:0070740">
    <property type="term" value="F:tubulin-glutamic acid ligase activity"/>
    <property type="evidence" value="ECO:0007669"/>
    <property type="project" value="TreeGrafter"/>
</dbReference>
<feature type="compositionally biased region" description="Low complexity" evidence="4">
    <location>
        <begin position="1838"/>
        <end position="1849"/>
    </location>
</feature>
<dbReference type="PANTHER" id="PTHR12241">
    <property type="entry name" value="TUBULIN POLYGLUTAMYLASE"/>
    <property type="match status" value="1"/>
</dbReference>
<reference evidence="5 10" key="1">
    <citation type="submission" date="2016-02" db="EMBL/GenBank/DDBJ databases">
        <authorList>
            <consortium name="Pathogen Informatics"/>
        </authorList>
    </citation>
    <scope>NUCLEOTIDE SEQUENCE [LARGE SCALE GENOMIC DNA]</scope>
    <source>
        <strain evidence="5 10">K173</strain>
        <strain evidence="6 14">NK65 ny</strain>
        <strain evidence="7 13">NK65e</strain>
        <strain evidence="9 11">SP11 Antwerpcl1</strain>
        <strain evidence="8 12">SP11 RLL</strain>
    </source>
</reference>
<keyword evidence="1 5" id="KW-0436">Ligase</keyword>
<dbReference type="EMBL" id="LT608145">
    <property type="protein sequence ID" value="SCM21703.1"/>
    <property type="molecule type" value="Genomic_DNA"/>
</dbReference>
<dbReference type="EMBL" id="LT614635">
    <property type="protein sequence ID" value="SCN24965.1"/>
    <property type="molecule type" value="Genomic_DNA"/>
</dbReference>
<evidence type="ECO:0000313" key="13">
    <source>
        <dbReference type="Proteomes" id="UP000220214"/>
    </source>
</evidence>
<dbReference type="GO" id="GO:0000226">
    <property type="term" value="P:microtubule cytoskeleton organization"/>
    <property type="evidence" value="ECO:0007669"/>
    <property type="project" value="TreeGrafter"/>
</dbReference>
<feature type="compositionally biased region" description="Polar residues" evidence="4">
    <location>
        <begin position="1294"/>
        <end position="1305"/>
    </location>
</feature>
<feature type="compositionally biased region" description="Polar residues" evidence="4">
    <location>
        <begin position="2497"/>
        <end position="2510"/>
    </location>
</feature>
<evidence type="ECO:0000313" key="11">
    <source>
        <dbReference type="Proteomes" id="UP000219860"/>
    </source>
</evidence>
<dbReference type="EMBL" id="LT160029">
    <property type="protein sequence ID" value="CXI39292.1"/>
    <property type="molecule type" value="Genomic_DNA"/>
</dbReference>
<evidence type="ECO:0000313" key="8">
    <source>
        <dbReference type="EMBL" id="SCO60037.1"/>
    </source>
</evidence>
<dbReference type="Proteomes" id="UP000220214">
    <property type="component" value="Chromosome 9"/>
</dbReference>
<feature type="compositionally biased region" description="Basic and acidic residues" evidence="4">
    <location>
        <begin position="1366"/>
        <end position="1375"/>
    </location>
</feature>
<dbReference type="PROSITE" id="PS51221">
    <property type="entry name" value="TTL"/>
    <property type="match status" value="1"/>
</dbReference>
<dbReference type="VEuPathDB" id="PlasmoDB:PBANKA_0901900"/>
<feature type="compositionally biased region" description="Basic residues" evidence="4">
    <location>
        <begin position="2566"/>
        <end position="2575"/>
    </location>
</feature>
<feature type="compositionally biased region" description="Polar residues" evidence="4">
    <location>
        <begin position="1858"/>
        <end position="1867"/>
    </location>
</feature>
<feature type="compositionally biased region" description="Polar residues" evidence="4">
    <location>
        <begin position="1376"/>
        <end position="1390"/>
    </location>
</feature>
<feature type="compositionally biased region" description="Basic and acidic residues" evidence="4">
    <location>
        <begin position="1347"/>
        <end position="1357"/>
    </location>
</feature>
<dbReference type="Proteomes" id="UP000219860">
    <property type="component" value="Chromosome 9"/>
</dbReference>
<organism evidence="5 10">
    <name type="scientific">Plasmodium berghei</name>
    <dbReference type="NCBI Taxonomy" id="5821"/>
    <lineage>
        <taxon>Eukaryota</taxon>
        <taxon>Sar</taxon>
        <taxon>Alveolata</taxon>
        <taxon>Apicomplexa</taxon>
        <taxon>Aconoidasida</taxon>
        <taxon>Haemosporida</taxon>
        <taxon>Plasmodiidae</taxon>
        <taxon>Plasmodium</taxon>
        <taxon>Plasmodium (Vinckeia)</taxon>
    </lineage>
</organism>
<dbReference type="GO" id="GO:0005524">
    <property type="term" value="F:ATP binding"/>
    <property type="evidence" value="ECO:0007669"/>
    <property type="project" value="UniProtKB-KW"/>
</dbReference>
<evidence type="ECO:0000313" key="7">
    <source>
        <dbReference type="EMBL" id="SCN24965.1"/>
    </source>
</evidence>
<feature type="region of interest" description="Disordered" evidence="4">
    <location>
        <begin position="1178"/>
        <end position="1198"/>
    </location>
</feature>
<dbReference type="EMBL" id="LT608273">
    <property type="protein sequence ID" value="SCO60037.1"/>
    <property type="molecule type" value="Genomic_DNA"/>
</dbReference>
<feature type="region of interest" description="Disordered" evidence="4">
    <location>
        <begin position="2557"/>
        <end position="2592"/>
    </location>
</feature>
<protein>
    <submittedName>
        <fullName evidence="5">Tubulin--tyrosine ligase, putative</fullName>
        <ecNumber evidence="5">6.3.2.25</ecNumber>
    </submittedName>
</protein>
<feature type="compositionally biased region" description="Low complexity" evidence="4">
    <location>
        <begin position="2576"/>
        <end position="2592"/>
    </location>
</feature>
<evidence type="ECO:0000256" key="2">
    <source>
        <dbReference type="ARBA" id="ARBA00022741"/>
    </source>
</evidence>
<accession>A0A0Y9WFY8</accession>
<dbReference type="EC" id="6.3.2.25" evidence="5"/>
<evidence type="ECO:0000313" key="10">
    <source>
        <dbReference type="Proteomes" id="UP000069549"/>
    </source>
</evidence>
<evidence type="ECO:0000256" key="4">
    <source>
        <dbReference type="SAM" id="MobiDB-lite"/>
    </source>
</evidence>
<dbReference type="Proteomes" id="UP000219974">
    <property type="component" value="Chromosome 9"/>
</dbReference>
<dbReference type="GO" id="GO:0036064">
    <property type="term" value="C:ciliary basal body"/>
    <property type="evidence" value="ECO:0007669"/>
    <property type="project" value="TreeGrafter"/>
</dbReference>
<feature type="region of interest" description="Disordered" evidence="4">
    <location>
        <begin position="1347"/>
        <end position="1390"/>
    </location>
</feature>
<dbReference type="InterPro" id="IPR004344">
    <property type="entry name" value="TTL/TTLL_fam"/>
</dbReference>
<dbReference type="SUPFAM" id="SSF56059">
    <property type="entry name" value="Glutathione synthetase ATP-binding domain-like"/>
    <property type="match status" value="1"/>
</dbReference>
<dbReference type="GO" id="GO:0004835">
    <property type="term" value="F:tubulin-tyrosine ligase activity"/>
    <property type="evidence" value="ECO:0007669"/>
    <property type="project" value="UniProtKB-EC"/>
</dbReference>
<evidence type="ECO:0000313" key="5">
    <source>
        <dbReference type="EMBL" id="CXI39292.1"/>
    </source>
</evidence>
<keyword evidence="3" id="KW-0067">ATP-binding</keyword>
<dbReference type="OrthoDB" id="202825at2759"/>
<evidence type="ECO:0000256" key="1">
    <source>
        <dbReference type="ARBA" id="ARBA00022598"/>
    </source>
</evidence>
<dbReference type="Proteomes" id="UP000516480">
    <property type="component" value="Chromosome 9"/>
</dbReference>
<gene>
    <name evidence="5" type="ORF">PBK173_000182300</name>
    <name evidence="7" type="ORF">PBNK65E_000174000</name>
    <name evidence="6" type="ORF">PBNK65NY_000173300</name>
    <name evidence="9" type="ORF">PBSP11A_000173100</name>
    <name evidence="8" type="ORF">PBSP11RLL_000173100</name>
</gene>
<evidence type="ECO:0000256" key="3">
    <source>
        <dbReference type="ARBA" id="ARBA00022840"/>
    </source>
</evidence>
<evidence type="ECO:0000313" key="12">
    <source>
        <dbReference type="Proteomes" id="UP000219974"/>
    </source>
</evidence>
<dbReference type="PANTHER" id="PTHR12241:SF154">
    <property type="entry name" value="TUBULIN POLYGLUTAMYLASE TTLL11"/>
    <property type="match status" value="1"/>
</dbReference>
<sequence>MNKFSKLFISKNNNDVNNSQKNGELSNVIMSTMLKINSTDEFKNIELKNLTENNIEMNKTVIQNINGNGNRNILLLNELNNFSHITNNSSMKHDKKASSVHGLMKNNYNSRYVKNINSVYNDPYCISNSYHLNNPYTIQNGKYGGNTHSANEYNSYNCPIEKEHFRKVINNAEENIINTKQKYIGNNYLPGNNTNLTRQLPQKGGLYRDNNRNNYDNEYHTDENNMPIIKKNNEHKIGNNNFEKNTLGLLPRVYVVKKNEEVYNNLMKNGKTSRSLSQINHNEIKNGDPNMNVNSLHYIDQSNRNLVDIVKKESSEKSMHHDKTGSIKNSFERKQCSNIIPNNTSPVQIMKTRENFLEPNSDKSSLNENRNFFIRTISHKNNRNMKVMETEKSNKNCLVMTINDQNLKNCLSKETGENMHVVRNGLKNYNIENRRNIKNNVNGKNGCGIISNKGNESHASNVSNMKCANIYGDKNQLPRGNLLMKHVGNRILNENDNNDFNKINKSNFFNNQSDKSSKFKGGFTNKKMLYIEPIKDEIIYVNNLTNINVPHLNNLYETEEIENSKIKCNNSSVVEILNEKKNIDKKNDIIDERNSGKNMENKKENVDKRMNNDIINDKTSKGKYISNANELNHTVLLSDNLKSKDCKSFASNMHYHGNDAEKNFLCKNYVGCANRDLKNGNIETSNRSQNLDMQHCYTYSTFVDKINGNYNYYKTGKLNQEVNNSNAYEKGENLNNNFYKENCNDGVKNENMNEYENKSVSKDSAKKINYNGENDANKPNNEFIKVKDYLNIQHVPTNYNEQIIKQNYKLNFHSTEDNVHLKGYYYDSNKGVYLMNSSMNFVKPQDTRSFISASHVYNNIDENYNKINYNIRNVNHNTISVSDKFKGYQKKNANKPNSDIIGIKHSHLNRKYLNNPYINYNTKKLSILESQPYNKWNYINYDNNKDIRHITCANNINYSNGNYKELIKNNNEENIYKVIDDSLRLKEKTHELLHLNCDKIFVCSGDINKIKNEGKENRSIEMDGHDEYEINNTIMGKDKIIESGSTQNNVFLENENINIYHNSNVDIDKIIKNKKLSYNEANNGDKLCNTVLNDCQNERYSIGTKEEKNFNISQIKKNGKEALTDSYNYHLNNMKEIENSKNDKKGKLKINKWTSNENNYDLYLNGANKNNLRNINTKIEDPKDTEESEKEENGIEHKGNELEIEKGKNMIILNKKFNYPFNDELYTSSIDNNKAEHESDIINVKCISYSKEIIYKKDGNILIKEVQNKRNENNICLEENVEIKKKEKAFNKQTNNNISGYSSSLDSKENYPKNSNMESFYKNRKKENGNDVLEYNKTFNGQYMENIKNDSCSRDSNDSSSNSGSEVDKTGKDTDGNNSDSNQSDENGVYNCRSSDSNKCSNIFLSTNNVGIESENGEVSEKICSKKDIKINSLKKKNKFPWNKDNIVKLNSKGKLLKMKNVTMNTKLARYERVLIHTCINKLNWKKCIDNTNKGILYWIGYNINDFDHYNYMKKKKIINRIPSLYMYTKKKALTFLLSHLSLIFPSLYDFYPNTFVLPENKEIIKYILNGNNKDYYIMKPDCGSMGIGVKIINKYSDININILNGHNCYIIQRYIDNPLLMYKKKFDFRIYILLLPGKNYPKIYISRVGFARLCTEEYKKKKQYICNTFVHLTNYSINKDNDKYVRKNNIHDKNNNKQLLSDVFIYLKNNGYDIDDIWKQIKKITCLTSLAIYSYIKEKIKNNFNNNFYFYQLIGLDILLDANGKAWLLEVNSNPSLRIDYIDPGYADFEIQLESMFDRYVKEPVISEMFLIIYKKIYQKYLRKRSKKGITNAGNTISAITTNNNNNNKVEKKDKQSITFNNNGSNNKKRGVKVNPQNSLPNNSIFSFHDKIIKGLAENKKRCGNKIINNYSHKEKFKFLLARSNKKKNNNNYEILKSEISTTKHLPILGKSYIKSEYSIISNSNRDNLEVENANSRLENRNLTNINNFIKKKNGAKKKKKLFLKKEIMSNVETCVDENDIDSFSLSSNVKNDLNRNENLIKEDKAEMVNVGEKRVGKKEYGDSRIIKTNELNKNEQMKNGWDKNKNDNESIINDKGCGRDDILRKSIGCIKAQIKDKNNSYDGSEEYNKDNYTINFPDDNREQNAKIINSGDGKLSHHNCKENSNNNIPISKEIKRNDNSGDNLYHNYNNSCFCINEINASINNSDEVENNEIIENSVNGDITGNISYVMINNSGASYTSVDHGKLDSEKMVKKDALIESNILNNETYVQIDNQEDIQLDKFLNNDIEMCKSIYRNISDSIYKKKIENFIMIRSSLYKYMNCLNVLGIRYINNNEIRNFDEMYNKNVPLDFKKTYTKVRKDILHPLKNNILEKNIYINLKKETSSYYKEMKLYNDCYILFDFILKKYDNNAKKCNKRVEYYIDKNTFLCMCADIKINKIIENIEIPASTFNSLFEGNKSSHENEMHQIVSKIFKSKNADVDKLKREKEEDGHFNIQKNCSNNSRFSNPNDDENDNSLEYYYKQNCKKEETKTSKFSLLRSKREILTKNNKSTKNCEKIGCKKNNTNKKTKSNKRSSNYNSFISDDNNQSSTVNNNNDNTYYSSIFCPFSLVSTSTNLINFNMIGHNSMKYKSKKKKKMNIYDLEYLYTRQVFFSKYINKNQGLTLIDFFLLMQQIALLIFPYISHDYACNGIQPYNCILFDELNNGENNISGNETNVKGLNNIKKDGKNIKKKGENDQDNNNYLKKGNKGHIINLPKNSTKDDQEKAQIINEHLKEENNKINHNYNPTHMEDKKKHNYTWHKNVCTNIYNLYGYVQININPAIKNMCMETFLNFVFNKYSISYS</sequence>
<keyword evidence="2" id="KW-0547">Nucleotide-binding</keyword>
<feature type="region of interest" description="Disordered" evidence="4">
    <location>
        <begin position="2153"/>
        <end position="2176"/>
    </location>
</feature>
<feature type="region of interest" description="Disordered" evidence="4">
    <location>
        <begin position="2487"/>
        <end position="2515"/>
    </location>
</feature>
<feature type="region of interest" description="Disordered" evidence="4">
    <location>
        <begin position="1294"/>
        <end position="1325"/>
    </location>
</feature>
<name>A0A0Y9WFY8_PLABE</name>
<evidence type="ECO:0000313" key="9">
    <source>
        <dbReference type="EMBL" id="SCO61503.1"/>
    </source>
</evidence>
<dbReference type="GO" id="GO:0015631">
    <property type="term" value="F:tubulin binding"/>
    <property type="evidence" value="ECO:0007669"/>
    <property type="project" value="TreeGrafter"/>
</dbReference>